<evidence type="ECO:0000313" key="1">
    <source>
        <dbReference type="EMBL" id="TEB06236.1"/>
    </source>
</evidence>
<reference evidence="1 2" key="1">
    <citation type="journal article" date="2019" name="Nat. Ecol. Evol.">
        <title>Megaphylogeny resolves global patterns of mushroom evolution.</title>
        <authorList>
            <person name="Varga T."/>
            <person name="Krizsan K."/>
            <person name="Foldi C."/>
            <person name="Dima B."/>
            <person name="Sanchez-Garcia M."/>
            <person name="Sanchez-Ramirez S."/>
            <person name="Szollosi G.J."/>
            <person name="Szarkandi J.G."/>
            <person name="Papp V."/>
            <person name="Albert L."/>
            <person name="Andreopoulos W."/>
            <person name="Angelini C."/>
            <person name="Antonin V."/>
            <person name="Barry K.W."/>
            <person name="Bougher N.L."/>
            <person name="Buchanan P."/>
            <person name="Buyck B."/>
            <person name="Bense V."/>
            <person name="Catcheside P."/>
            <person name="Chovatia M."/>
            <person name="Cooper J."/>
            <person name="Damon W."/>
            <person name="Desjardin D."/>
            <person name="Finy P."/>
            <person name="Geml J."/>
            <person name="Haridas S."/>
            <person name="Hughes K."/>
            <person name="Justo A."/>
            <person name="Karasinski D."/>
            <person name="Kautmanova I."/>
            <person name="Kiss B."/>
            <person name="Kocsube S."/>
            <person name="Kotiranta H."/>
            <person name="LaButti K.M."/>
            <person name="Lechner B.E."/>
            <person name="Liimatainen K."/>
            <person name="Lipzen A."/>
            <person name="Lukacs Z."/>
            <person name="Mihaltcheva S."/>
            <person name="Morgado L.N."/>
            <person name="Niskanen T."/>
            <person name="Noordeloos M.E."/>
            <person name="Ohm R.A."/>
            <person name="Ortiz-Santana B."/>
            <person name="Ovrebo C."/>
            <person name="Racz N."/>
            <person name="Riley R."/>
            <person name="Savchenko A."/>
            <person name="Shiryaev A."/>
            <person name="Soop K."/>
            <person name="Spirin V."/>
            <person name="Szebenyi C."/>
            <person name="Tomsovsky M."/>
            <person name="Tulloss R.E."/>
            <person name="Uehling J."/>
            <person name="Grigoriev I.V."/>
            <person name="Vagvolgyi C."/>
            <person name="Papp T."/>
            <person name="Martin F.M."/>
            <person name="Miettinen O."/>
            <person name="Hibbett D.S."/>
            <person name="Nagy L.G."/>
        </authorList>
    </citation>
    <scope>NUCLEOTIDE SEQUENCE [LARGE SCALE GENOMIC DNA]</scope>
    <source>
        <strain evidence="1 2">FP101781</strain>
    </source>
</reference>
<organism evidence="1 2">
    <name type="scientific">Coprinellus micaceus</name>
    <name type="common">Glistening ink-cap mushroom</name>
    <name type="synonym">Coprinus micaceus</name>
    <dbReference type="NCBI Taxonomy" id="71717"/>
    <lineage>
        <taxon>Eukaryota</taxon>
        <taxon>Fungi</taxon>
        <taxon>Dikarya</taxon>
        <taxon>Basidiomycota</taxon>
        <taxon>Agaricomycotina</taxon>
        <taxon>Agaricomycetes</taxon>
        <taxon>Agaricomycetidae</taxon>
        <taxon>Agaricales</taxon>
        <taxon>Agaricineae</taxon>
        <taxon>Psathyrellaceae</taxon>
        <taxon>Coprinellus</taxon>
    </lineage>
</organism>
<sequence>MFFDNTFLTHTFASPRCHWPASSRTIAGCAGSPHSASGLHGLPANGVDCGAWFGALIFPHGTHVEVHPGGMYTTCLQITSAELWGCLQYISSGHPSRSMAAIPLRTLPIAFRFRQSGSTGCEEPDDQGLSVHYHDPACFIRAEWHHDRSPVICMNSSSNANRKTPFRIVKDRTQLSTCVRVESDKRCIGSPY</sequence>
<name>A0A4Y7RBM9_COPMI</name>
<gene>
    <name evidence="1" type="ORF">FA13DRAFT_1194727</name>
</gene>
<keyword evidence="2" id="KW-1185">Reference proteome</keyword>
<protein>
    <submittedName>
        <fullName evidence="1">Uncharacterized protein</fullName>
    </submittedName>
</protein>
<proteinExistence type="predicted"/>
<dbReference type="Proteomes" id="UP000298030">
    <property type="component" value="Unassembled WGS sequence"/>
</dbReference>
<dbReference type="AlphaFoldDB" id="A0A4Y7RBM9"/>
<accession>A0A4Y7RBM9</accession>
<comment type="caution">
    <text evidence="1">The sequence shown here is derived from an EMBL/GenBank/DDBJ whole genome shotgun (WGS) entry which is preliminary data.</text>
</comment>
<evidence type="ECO:0000313" key="2">
    <source>
        <dbReference type="Proteomes" id="UP000298030"/>
    </source>
</evidence>
<dbReference type="EMBL" id="QPFP01000593">
    <property type="protein sequence ID" value="TEB06236.1"/>
    <property type="molecule type" value="Genomic_DNA"/>
</dbReference>